<feature type="domain" description="Zn(2)-C6 fungal-type" evidence="4">
    <location>
        <begin position="12"/>
        <end position="48"/>
    </location>
</feature>
<evidence type="ECO:0000256" key="3">
    <source>
        <dbReference type="SAM" id="MobiDB-lite"/>
    </source>
</evidence>
<evidence type="ECO:0000259" key="4">
    <source>
        <dbReference type="PROSITE" id="PS50048"/>
    </source>
</evidence>
<dbReference type="Pfam" id="PF04082">
    <property type="entry name" value="Fungal_trans"/>
    <property type="match status" value="1"/>
</dbReference>
<evidence type="ECO:0000256" key="1">
    <source>
        <dbReference type="ARBA" id="ARBA00022723"/>
    </source>
</evidence>
<dbReference type="AlphaFoldDB" id="A0AAI9UAN7"/>
<dbReference type="EMBL" id="MLGG01000024">
    <property type="protein sequence ID" value="KAK1454873.1"/>
    <property type="molecule type" value="Genomic_DNA"/>
</dbReference>
<dbReference type="Pfam" id="PF00172">
    <property type="entry name" value="Zn_clus"/>
    <property type="match status" value="1"/>
</dbReference>
<dbReference type="PROSITE" id="PS00463">
    <property type="entry name" value="ZN2_CY6_FUNGAL_1"/>
    <property type="match status" value="1"/>
</dbReference>
<dbReference type="PANTHER" id="PTHR31644">
    <property type="entry name" value="TRANSCRIPTIONAL ACTIVATOR ARO80-RELATED"/>
    <property type="match status" value="1"/>
</dbReference>
<dbReference type="PROSITE" id="PS50048">
    <property type="entry name" value="ZN2_CY6_FUNGAL_2"/>
    <property type="match status" value="1"/>
</dbReference>
<organism evidence="5 6">
    <name type="scientific">Colletotrichum melonis</name>
    <dbReference type="NCBI Taxonomy" id="1209925"/>
    <lineage>
        <taxon>Eukaryota</taxon>
        <taxon>Fungi</taxon>
        <taxon>Dikarya</taxon>
        <taxon>Ascomycota</taxon>
        <taxon>Pezizomycotina</taxon>
        <taxon>Sordariomycetes</taxon>
        <taxon>Hypocreomycetidae</taxon>
        <taxon>Glomerellales</taxon>
        <taxon>Glomerellaceae</taxon>
        <taxon>Colletotrichum</taxon>
        <taxon>Colletotrichum acutatum species complex</taxon>
    </lineage>
</organism>
<dbReference type="InterPro" id="IPR001138">
    <property type="entry name" value="Zn2Cys6_DnaBD"/>
</dbReference>
<dbReference type="SMART" id="SM00906">
    <property type="entry name" value="Fungal_trans"/>
    <property type="match status" value="1"/>
</dbReference>
<keyword evidence="2" id="KW-0539">Nucleus</keyword>
<comment type="caution">
    <text evidence="5">The sequence shown here is derived from an EMBL/GenBank/DDBJ whole genome shotgun (WGS) entry which is preliminary data.</text>
</comment>
<sequence length="743" mass="82782">MTLGTGKRSYRACTRCRSRKTKCNFEGVGEPMKPPCVSCYYSGSECVVSSSRKSRKARRDHNTQASPSSVEPSPGPASPRSSVFVPSTNEDGCNEDEVTGPDDHNDMELRNPSDALQILARSRNKVSTSNSITHRPTSHHTNTMPSAKPRETLVRLEEFNGSGFRIETSGPKCMTDTMSGLNNFELIRRGVLRLDKASELLDMFASNYHPYCPVTPTYFFTQPGQLQKRDYFLLAVLLTIASRDSPGDAHLHSQCWNYVQSLLLQVLLAHSWTQTPRTVEGLLLLSEWLPHIESKRSALAVHKDHFSEGQTAWSIVGLAVRLGYSLRLDRAAFRSPSSGESVDDKQEQNRLIWTFTYLADRQISVRLGQSFWSRGPALSSKFTAKDFPSLKPVAGCSTDDYASVLHAHLDLMQILHNAHSILYSANERTQSMINEGDYPRYLDDLMEAATAWSTNWGGLQVSPKLKSTLRISHEYLCLYINAFSFHAVVTRESQDQGPRGDDRRQLRGNKRSGLDLFSNGLMASPDARYIASAITAARDLLSLTTELDPRRVLCYLPSRYHLYGLYAAVFLYKALNAGAIRGHAQQKQVRGLSQAFILTLDEVASTEPHICHGYSVLLRELWQQDKDPQIESGPEVQRDQGTHKDHSSAVEDTIIGDPSTWGSEGGSQPIVQGLDRVNQPLAGSSSSSAEAVVGTQDLLSFENYLFKSMWPELASPEHQGDFYDLEGELLGFDMDPLSEFEPL</sequence>
<dbReference type="GO" id="GO:0005634">
    <property type="term" value="C:nucleus"/>
    <property type="evidence" value="ECO:0007669"/>
    <property type="project" value="TreeGrafter"/>
</dbReference>
<gene>
    <name evidence="5" type="ORF">CMEL01_03633</name>
</gene>
<proteinExistence type="predicted"/>
<dbReference type="InterPro" id="IPR007219">
    <property type="entry name" value="XnlR_reg_dom"/>
</dbReference>
<evidence type="ECO:0000256" key="2">
    <source>
        <dbReference type="ARBA" id="ARBA00023242"/>
    </source>
</evidence>
<feature type="region of interest" description="Disordered" evidence="3">
    <location>
        <begin position="50"/>
        <end position="109"/>
    </location>
</feature>
<feature type="region of interest" description="Disordered" evidence="3">
    <location>
        <begin position="122"/>
        <end position="146"/>
    </location>
</feature>
<dbReference type="SMART" id="SM00066">
    <property type="entry name" value="GAL4"/>
    <property type="match status" value="1"/>
</dbReference>
<dbReference type="GO" id="GO:0003677">
    <property type="term" value="F:DNA binding"/>
    <property type="evidence" value="ECO:0007669"/>
    <property type="project" value="InterPro"/>
</dbReference>
<dbReference type="CDD" id="cd12148">
    <property type="entry name" value="fungal_TF_MHR"/>
    <property type="match status" value="1"/>
</dbReference>
<dbReference type="PANTHER" id="PTHR31644:SF1">
    <property type="entry name" value="ZN(II)2CYS6 TRANSCRIPTION FACTOR (EUROFUNG)"/>
    <property type="match status" value="1"/>
</dbReference>
<feature type="compositionally biased region" description="Polar residues" evidence="3">
    <location>
        <begin position="125"/>
        <end position="145"/>
    </location>
</feature>
<accession>A0AAI9UAN7</accession>
<dbReference type="GO" id="GO:0008270">
    <property type="term" value="F:zinc ion binding"/>
    <property type="evidence" value="ECO:0007669"/>
    <property type="project" value="InterPro"/>
</dbReference>
<feature type="compositionally biased region" description="Basic and acidic residues" evidence="3">
    <location>
        <begin position="636"/>
        <end position="649"/>
    </location>
</feature>
<dbReference type="Proteomes" id="UP001239795">
    <property type="component" value="Unassembled WGS sequence"/>
</dbReference>
<feature type="compositionally biased region" description="Polar residues" evidence="3">
    <location>
        <begin position="79"/>
        <end position="91"/>
    </location>
</feature>
<feature type="region of interest" description="Disordered" evidence="3">
    <location>
        <begin position="628"/>
        <end position="649"/>
    </location>
</feature>
<dbReference type="CDD" id="cd00067">
    <property type="entry name" value="GAL4"/>
    <property type="match status" value="1"/>
</dbReference>
<dbReference type="Gene3D" id="4.10.240.10">
    <property type="entry name" value="Zn(2)-C6 fungal-type DNA-binding domain"/>
    <property type="match status" value="1"/>
</dbReference>
<keyword evidence="1" id="KW-0479">Metal-binding</keyword>
<evidence type="ECO:0000313" key="5">
    <source>
        <dbReference type="EMBL" id="KAK1454873.1"/>
    </source>
</evidence>
<protein>
    <recommendedName>
        <fullName evidence="4">Zn(2)-C6 fungal-type domain-containing protein</fullName>
    </recommendedName>
</protein>
<keyword evidence="6" id="KW-1185">Reference proteome</keyword>
<dbReference type="InterPro" id="IPR036864">
    <property type="entry name" value="Zn2-C6_fun-type_DNA-bd_sf"/>
</dbReference>
<dbReference type="SUPFAM" id="SSF57701">
    <property type="entry name" value="Zn2/Cys6 DNA-binding domain"/>
    <property type="match status" value="1"/>
</dbReference>
<dbReference type="GO" id="GO:0000981">
    <property type="term" value="F:DNA-binding transcription factor activity, RNA polymerase II-specific"/>
    <property type="evidence" value="ECO:0007669"/>
    <property type="project" value="InterPro"/>
</dbReference>
<evidence type="ECO:0000313" key="6">
    <source>
        <dbReference type="Proteomes" id="UP001239795"/>
    </source>
</evidence>
<dbReference type="GO" id="GO:0006351">
    <property type="term" value="P:DNA-templated transcription"/>
    <property type="evidence" value="ECO:0007669"/>
    <property type="project" value="InterPro"/>
</dbReference>
<dbReference type="InterPro" id="IPR052780">
    <property type="entry name" value="AAA_Catabolism_Regulators"/>
</dbReference>
<name>A0AAI9UAN7_9PEZI</name>
<reference evidence="5 6" key="1">
    <citation type="submission" date="2016-10" db="EMBL/GenBank/DDBJ databases">
        <title>The genome sequence of Colletotrichum fioriniae PJ7.</title>
        <authorList>
            <person name="Baroncelli R."/>
        </authorList>
    </citation>
    <scope>NUCLEOTIDE SEQUENCE [LARGE SCALE GENOMIC DNA]</scope>
    <source>
        <strain evidence="5">Col 31</strain>
    </source>
</reference>